<feature type="compositionally biased region" description="Low complexity" evidence="1">
    <location>
        <begin position="40"/>
        <end position="54"/>
    </location>
</feature>
<evidence type="ECO:0000256" key="1">
    <source>
        <dbReference type="SAM" id="MobiDB-lite"/>
    </source>
</evidence>
<feature type="region of interest" description="Disordered" evidence="1">
    <location>
        <begin position="247"/>
        <end position="302"/>
    </location>
</feature>
<reference evidence="2 3" key="1">
    <citation type="submission" date="2016-07" db="EMBL/GenBank/DDBJ databases">
        <title>Pervasive Adenine N6-methylation of Active Genes in Fungi.</title>
        <authorList>
            <consortium name="DOE Joint Genome Institute"/>
            <person name="Mondo S.J."/>
            <person name="Dannebaum R.O."/>
            <person name="Kuo R.C."/>
            <person name="Labutti K."/>
            <person name="Haridas S."/>
            <person name="Kuo A."/>
            <person name="Salamov A."/>
            <person name="Ahrendt S.R."/>
            <person name="Lipzen A."/>
            <person name="Sullivan W."/>
            <person name="Andreopoulos W.B."/>
            <person name="Clum A."/>
            <person name="Lindquist E."/>
            <person name="Daum C."/>
            <person name="Ramamoorthy G.K."/>
            <person name="Gryganskyi A."/>
            <person name="Culley D."/>
            <person name="Magnuson J.K."/>
            <person name="James T.Y."/>
            <person name="O'Malley M.A."/>
            <person name="Stajich J.E."/>
            <person name="Spatafora J.W."/>
            <person name="Visel A."/>
            <person name="Grigoriev I.V."/>
        </authorList>
    </citation>
    <scope>NUCLEOTIDE SEQUENCE [LARGE SCALE GENOMIC DNA]</scope>
    <source>
        <strain evidence="2 3">PL171</strain>
    </source>
</reference>
<proteinExistence type="predicted"/>
<protein>
    <submittedName>
        <fullName evidence="2">Uncharacterized protein</fullName>
    </submittedName>
</protein>
<feature type="region of interest" description="Disordered" evidence="1">
    <location>
        <begin position="640"/>
        <end position="685"/>
    </location>
</feature>
<feature type="compositionally biased region" description="Low complexity" evidence="1">
    <location>
        <begin position="657"/>
        <end position="676"/>
    </location>
</feature>
<sequence>MHCIQHISIYFIQPKRRQLNINTPVIYLFKQMLLRSKRSPTASSPTADAAAADAQPPPAPLAHGKVKNDKTSAVKRKRRSNDNSSSASALPAVDLDLDLGQEFPSIPPKLRLDTLSSSSTVGDSALGTLDAPPTVTQATLTVAKSKSDGQQAKASRRKVPTLQHNHQLLALKRPDPTSEVAAAALETPLKRPVAPRARAAAKVNAPMLNIVPHDFDLLSSSSSMLASSSAPASAAVLTPALPAPYNIKSKKRPAPSSPESNSPPPITPTPAVSTAPRKKARLTATPAVRSRPNTGDGNKDPTSVEVLLALPASLPTSSLSSSPATSMNVDPPIAPTPSIRPLRSALKQRPTSPAPASAPPPPPAPKRTGSRKRNAPVFKVRTRAIQFSSDPPQVHETWNEDEYDREVDETEWWIQLENNKVSHEDAVRTYWELDLYKLYEMGPSLATLAITPPPSSPAEPNMSPPHDPSTSMRFDLLSTQALRTSLTSTYTYDQALALTLPQIQQFLNSYLHDYDPSHMQLAPVLADLWDHLIDMVAPFPAVLDVVSPVDPPEPPAVAFDVQRAWDLWAHVVPDLCGLRTVGQVYDTVRPKVARDVLVDQVDRLYAYHFVRPSRPGNDEERFKFIKMVVMAAGGVRPQPFKKAAKTNAKAKGKKGGAAKAASGPTKEKAAAGTGANKGKGKKKAV</sequence>
<evidence type="ECO:0000313" key="3">
    <source>
        <dbReference type="Proteomes" id="UP000193411"/>
    </source>
</evidence>
<feature type="region of interest" description="Disordered" evidence="1">
    <location>
        <begin position="315"/>
        <end position="376"/>
    </location>
</feature>
<name>A0A1Y2HSG7_9FUNG</name>
<dbReference type="Proteomes" id="UP000193411">
    <property type="component" value="Unassembled WGS sequence"/>
</dbReference>
<feature type="compositionally biased region" description="Pro residues" evidence="1">
    <location>
        <begin position="352"/>
        <end position="365"/>
    </location>
</feature>
<dbReference type="EMBL" id="MCFL01000016">
    <property type="protein sequence ID" value="ORZ36663.1"/>
    <property type="molecule type" value="Genomic_DNA"/>
</dbReference>
<dbReference type="AlphaFoldDB" id="A0A1Y2HSG7"/>
<evidence type="ECO:0000313" key="2">
    <source>
        <dbReference type="EMBL" id="ORZ36663.1"/>
    </source>
</evidence>
<dbReference type="OrthoDB" id="5599816at2759"/>
<accession>A0A1Y2HSG7</accession>
<comment type="caution">
    <text evidence="2">The sequence shown here is derived from an EMBL/GenBank/DDBJ whole genome shotgun (WGS) entry which is preliminary data.</text>
</comment>
<gene>
    <name evidence="2" type="ORF">BCR44DRAFT_1432354</name>
</gene>
<keyword evidence="3" id="KW-1185">Reference proteome</keyword>
<organism evidence="2 3">
    <name type="scientific">Catenaria anguillulae PL171</name>
    <dbReference type="NCBI Taxonomy" id="765915"/>
    <lineage>
        <taxon>Eukaryota</taxon>
        <taxon>Fungi</taxon>
        <taxon>Fungi incertae sedis</taxon>
        <taxon>Blastocladiomycota</taxon>
        <taxon>Blastocladiomycetes</taxon>
        <taxon>Blastocladiales</taxon>
        <taxon>Catenariaceae</taxon>
        <taxon>Catenaria</taxon>
    </lineage>
</organism>
<feature type="compositionally biased region" description="Basic residues" evidence="1">
    <location>
        <begin position="642"/>
        <end position="656"/>
    </location>
</feature>
<feature type="compositionally biased region" description="Low complexity" evidence="1">
    <location>
        <begin position="315"/>
        <end position="326"/>
    </location>
</feature>
<feature type="region of interest" description="Disordered" evidence="1">
    <location>
        <begin position="39"/>
        <end position="89"/>
    </location>
</feature>